<organism evidence="8 9">
    <name type="scientific">Caloramator mitchellensis</name>
    <dbReference type="NCBI Taxonomy" id="908809"/>
    <lineage>
        <taxon>Bacteria</taxon>
        <taxon>Bacillati</taxon>
        <taxon>Bacillota</taxon>
        <taxon>Clostridia</taxon>
        <taxon>Eubacteriales</taxon>
        <taxon>Clostridiaceae</taxon>
        <taxon>Caloramator</taxon>
    </lineage>
</organism>
<dbReference type="PANTHER" id="PTHR35794">
    <property type="entry name" value="CELL DIVISION PROTEIN DIVIVA"/>
    <property type="match status" value="1"/>
</dbReference>
<comment type="subcellular location">
    <subcellularLocation>
        <location evidence="1">Cytoplasm</location>
    </subcellularLocation>
</comment>
<dbReference type="AlphaFoldDB" id="A0A0R3JZ72"/>
<accession>A0A0R3JZ72</accession>
<keyword evidence="5 7" id="KW-0175">Coiled coil</keyword>
<feature type="coiled-coil region" evidence="7">
    <location>
        <begin position="93"/>
        <end position="135"/>
    </location>
</feature>
<evidence type="ECO:0000256" key="3">
    <source>
        <dbReference type="ARBA" id="ARBA00022490"/>
    </source>
</evidence>
<dbReference type="Pfam" id="PF05103">
    <property type="entry name" value="DivIVA"/>
    <property type="match status" value="1"/>
</dbReference>
<keyword evidence="6" id="KW-0131">Cell cycle</keyword>
<comment type="caution">
    <text evidence="8">The sequence shown here is derived from an EMBL/GenBank/DDBJ whole genome shotgun (WGS) entry which is preliminary data.</text>
</comment>
<reference evidence="8 9" key="1">
    <citation type="submission" date="2015-09" db="EMBL/GenBank/DDBJ databases">
        <title>Draft genome sequence of a Caloramator mitchellensis, a moderate thermophile from the Great Artesian Basin of Australia.</title>
        <authorList>
            <person name="Patel B.K."/>
        </authorList>
    </citation>
    <scope>NUCLEOTIDE SEQUENCE [LARGE SCALE GENOMIC DNA]</scope>
    <source>
        <strain evidence="8 9">VF08</strain>
    </source>
</reference>
<evidence type="ECO:0000256" key="1">
    <source>
        <dbReference type="ARBA" id="ARBA00004496"/>
    </source>
</evidence>
<dbReference type="InterPro" id="IPR007793">
    <property type="entry name" value="DivIVA_fam"/>
</dbReference>
<evidence type="ECO:0000256" key="2">
    <source>
        <dbReference type="ARBA" id="ARBA00009008"/>
    </source>
</evidence>
<dbReference type="RefSeq" id="WP_057978780.1">
    <property type="nucleotide sequence ID" value="NZ_LKHP01000008.1"/>
</dbReference>
<name>A0A0R3JZ72_CALMK</name>
<keyword evidence="3" id="KW-0963">Cytoplasm</keyword>
<proteinExistence type="inferred from homology"/>
<evidence type="ECO:0000256" key="4">
    <source>
        <dbReference type="ARBA" id="ARBA00022618"/>
    </source>
</evidence>
<comment type="similarity">
    <text evidence="2">Belongs to the DivIVA family.</text>
</comment>
<gene>
    <name evidence="8" type="primary">divIVA</name>
    <name evidence="8" type="ORF">ABG79_01541</name>
</gene>
<dbReference type="STRING" id="908809.ABG79_01541"/>
<evidence type="ECO:0000256" key="6">
    <source>
        <dbReference type="ARBA" id="ARBA00023306"/>
    </source>
</evidence>
<dbReference type="Proteomes" id="UP000052015">
    <property type="component" value="Unassembled WGS sequence"/>
</dbReference>
<evidence type="ECO:0000313" key="8">
    <source>
        <dbReference type="EMBL" id="KRQ86558.1"/>
    </source>
</evidence>
<feature type="coiled-coil region" evidence="7">
    <location>
        <begin position="29"/>
        <end position="56"/>
    </location>
</feature>
<evidence type="ECO:0000256" key="5">
    <source>
        <dbReference type="ARBA" id="ARBA00023054"/>
    </source>
</evidence>
<keyword evidence="9" id="KW-1185">Reference proteome</keyword>
<dbReference type="GO" id="GO:0005737">
    <property type="term" value="C:cytoplasm"/>
    <property type="evidence" value="ECO:0007669"/>
    <property type="project" value="UniProtKB-SubCell"/>
</dbReference>
<evidence type="ECO:0000313" key="9">
    <source>
        <dbReference type="Proteomes" id="UP000052015"/>
    </source>
</evidence>
<dbReference type="PATRIC" id="fig|908809.3.peg.1545"/>
<dbReference type="NCBIfam" id="TIGR03544">
    <property type="entry name" value="DivI1A_domain"/>
    <property type="match status" value="1"/>
</dbReference>
<evidence type="ECO:0000256" key="7">
    <source>
        <dbReference type="SAM" id="Coils"/>
    </source>
</evidence>
<dbReference type="PANTHER" id="PTHR35794:SF2">
    <property type="entry name" value="CELL DIVISION PROTEIN DIVIVA"/>
    <property type="match status" value="1"/>
</dbReference>
<protein>
    <submittedName>
        <fullName evidence="8">Septum site-determining protein DivIVA</fullName>
    </submittedName>
</protein>
<keyword evidence="4" id="KW-0132">Cell division</keyword>
<dbReference type="InterPro" id="IPR019933">
    <property type="entry name" value="DivIVA_domain"/>
</dbReference>
<dbReference type="GO" id="GO:0051301">
    <property type="term" value="P:cell division"/>
    <property type="evidence" value="ECO:0007669"/>
    <property type="project" value="UniProtKB-KW"/>
</dbReference>
<dbReference type="OrthoDB" id="9815492at2"/>
<dbReference type="Gene3D" id="6.10.250.660">
    <property type="match status" value="1"/>
</dbReference>
<dbReference type="EMBL" id="LKHP01000008">
    <property type="protein sequence ID" value="KRQ86558.1"/>
    <property type="molecule type" value="Genomic_DNA"/>
</dbReference>
<sequence>MSITPNDIANKEFKKVFRGYDIDEVDDFLEQIVEEYERIYKENITLKEKISSLNDKIEHYSNMESTLQNTLVLAQTAAEQAKENSRKESEMILKNAKDKSEEIIRQANEKANSIVSEAQQKVLNINKEFEMLKQEFNMFKSRFTGLLNAQLETLEKFE</sequence>